<feature type="transmembrane region" description="Helical" evidence="1">
    <location>
        <begin position="6"/>
        <end position="25"/>
    </location>
</feature>
<keyword evidence="1" id="KW-0812">Transmembrane</keyword>
<dbReference type="AlphaFoldDB" id="A0A6M2DW66"/>
<reference evidence="2" key="1">
    <citation type="submission" date="2020-03" db="EMBL/GenBank/DDBJ databases">
        <title>Transcriptomic Profiling of the Digestive Tract of the Rat Flea, Xenopsylla cheopis, Following Blood Feeding and Infection with Yersinia pestis.</title>
        <authorList>
            <person name="Bland D.M."/>
            <person name="Martens C.A."/>
            <person name="Virtaneva K."/>
            <person name="Kanakabandi K."/>
            <person name="Long D."/>
            <person name="Rosenke R."/>
            <person name="Saturday G.A."/>
            <person name="Hoyt F.H."/>
            <person name="Bruno D.P."/>
            <person name="Ribeiro J.M.C."/>
            <person name="Hinnebusch J."/>
        </authorList>
    </citation>
    <scope>NUCLEOTIDE SEQUENCE</scope>
</reference>
<protein>
    <submittedName>
        <fullName evidence="2">Putative product</fullName>
    </submittedName>
</protein>
<proteinExistence type="predicted"/>
<name>A0A6M2DW66_XENCH</name>
<sequence length="119" mass="14248">MYMLVMSLLMSMCMVTWAIMFLLYIKRLLNKTQRFLPKDLYILENGILEEDEAEVVITNMIINNQDHSKCSPNIYSKRWWMCSNSLTLTSICLYLINQLIIQLDLKVIWHNMLLVHHYM</sequence>
<keyword evidence="1" id="KW-1133">Transmembrane helix</keyword>
<organism evidence="2">
    <name type="scientific">Xenopsylla cheopis</name>
    <name type="common">Oriental rat flea</name>
    <name type="synonym">Pulex cheopis</name>
    <dbReference type="NCBI Taxonomy" id="163159"/>
    <lineage>
        <taxon>Eukaryota</taxon>
        <taxon>Metazoa</taxon>
        <taxon>Ecdysozoa</taxon>
        <taxon>Arthropoda</taxon>
        <taxon>Hexapoda</taxon>
        <taxon>Insecta</taxon>
        <taxon>Pterygota</taxon>
        <taxon>Neoptera</taxon>
        <taxon>Endopterygota</taxon>
        <taxon>Siphonaptera</taxon>
        <taxon>Pulicidae</taxon>
        <taxon>Xenopsyllinae</taxon>
        <taxon>Xenopsylla</taxon>
    </lineage>
</organism>
<dbReference type="EMBL" id="GIIL01006870">
    <property type="protein sequence ID" value="NOV50596.1"/>
    <property type="molecule type" value="Transcribed_RNA"/>
</dbReference>
<keyword evidence="1" id="KW-0472">Membrane</keyword>
<evidence type="ECO:0000313" key="2">
    <source>
        <dbReference type="EMBL" id="NOV50596.1"/>
    </source>
</evidence>
<evidence type="ECO:0000256" key="1">
    <source>
        <dbReference type="SAM" id="Phobius"/>
    </source>
</evidence>
<accession>A0A6M2DW66</accession>